<protein>
    <submittedName>
        <fullName evidence="1">Uncharacterized protein</fullName>
    </submittedName>
</protein>
<proteinExistence type="predicted"/>
<dbReference type="AlphaFoldDB" id="A0A7M2QMZ3"/>
<sequence length="155" mass="16778">MKFAKIAIVLAFLSPLSAAANVSKWVTSEEKGARQYVVESAEGSALNFTCDMGYKNGSPDAAGERVLFLEGPNDEYDSNENVITLVVGDDQYTISSTGSTVADSNWYGFWSDTPDALSKTVDAYVDGKKIASFTMRKAAELYKSSPEDGCLKRSK</sequence>
<dbReference type="EMBL" id="MT993629">
    <property type="protein sequence ID" value="QOV05717.1"/>
    <property type="molecule type" value="Genomic_DNA"/>
</dbReference>
<name>A0A7M2QMZ3_9ZZZZ</name>
<organism evidence="1">
    <name type="scientific">feces metagenome</name>
    <dbReference type="NCBI Taxonomy" id="1861841"/>
    <lineage>
        <taxon>unclassified sequences</taxon>
        <taxon>metagenomes</taxon>
        <taxon>organismal metagenomes</taxon>
    </lineage>
</organism>
<reference evidence="1" key="1">
    <citation type="submission" date="2020-09" db="EMBL/GenBank/DDBJ databases">
        <authorList>
            <person name="Eze J.U."/>
            <person name="Rahube T.O."/>
        </authorList>
    </citation>
    <scope>NUCLEOTIDE SEQUENCE</scope>
</reference>
<evidence type="ECO:0000313" key="1">
    <source>
        <dbReference type="EMBL" id="QOV05717.1"/>
    </source>
</evidence>
<accession>A0A7M2QMZ3</accession>